<organism evidence="1">
    <name type="scientific">marine sediment metagenome</name>
    <dbReference type="NCBI Taxonomy" id="412755"/>
    <lineage>
        <taxon>unclassified sequences</taxon>
        <taxon>metagenomes</taxon>
        <taxon>ecological metagenomes</taxon>
    </lineage>
</organism>
<sequence>MPDKIITPEDAAKLLAEIVPTWEKRKKLYESVQRTKRAIKEYEMEFFMGAIAAMDRMNITEDSSITSCIPRKVLKATIQNESIVEALS</sequence>
<evidence type="ECO:0000313" key="1">
    <source>
        <dbReference type="EMBL" id="KKN79719.1"/>
    </source>
</evidence>
<protein>
    <submittedName>
        <fullName evidence="1">Uncharacterized protein</fullName>
    </submittedName>
</protein>
<reference evidence="1" key="1">
    <citation type="journal article" date="2015" name="Nature">
        <title>Complex archaea that bridge the gap between prokaryotes and eukaryotes.</title>
        <authorList>
            <person name="Spang A."/>
            <person name="Saw J.H."/>
            <person name="Jorgensen S.L."/>
            <person name="Zaremba-Niedzwiedzka K."/>
            <person name="Martijn J."/>
            <person name="Lind A.E."/>
            <person name="van Eijk R."/>
            <person name="Schleper C."/>
            <person name="Guy L."/>
            <person name="Ettema T.J."/>
        </authorList>
    </citation>
    <scope>NUCLEOTIDE SEQUENCE</scope>
</reference>
<comment type="caution">
    <text evidence="1">The sequence shown here is derived from an EMBL/GenBank/DDBJ whole genome shotgun (WGS) entry which is preliminary data.</text>
</comment>
<proteinExistence type="predicted"/>
<dbReference type="AlphaFoldDB" id="A0A0F9TKB0"/>
<gene>
    <name evidence="1" type="ORF">LCGC14_0337410</name>
</gene>
<accession>A0A0F9TKB0</accession>
<name>A0A0F9TKB0_9ZZZZ</name>
<dbReference type="EMBL" id="LAZR01000243">
    <property type="protein sequence ID" value="KKN79719.1"/>
    <property type="molecule type" value="Genomic_DNA"/>
</dbReference>